<dbReference type="CDD" id="cd04301">
    <property type="entry name" value="NAT_SF"/>
    <property type="match status" value="1"/>
</dbReference>
<dbReference type="EMBL" id="JAGSPB010000001">
    <property type="protein sequence ID" value="MBV7265485.1"/>
    <property type="molecule type" value="Genomic_DNA"/>
</dbReference>
<comment type="caution">
    <text evidence="3">The sequence shown here is derived from an EMBL/GenBank/DDBJ whole genome shotgun (WGS) entry which is preliminary data.</text>
</comment>
<sequence>MSELSAKHSQNEALTRFSNREAEKEWSGVSTTRAGEKILIRPATPEDKDALARFFEGVSRRDLFFRFLSGMRKVDEERLAQMVDDTNDHTIDFLAVDPDSGEILASAMLGADESFENAEFAVCTREDMKQRGISWAMLDHAARYAESKGIAKITSLESAQQRDGLELERGMGFRILPCPDEPALIIAEKTF</sequence>
<accession>A0ABS6SKH5</accession>
<name>A0ABS6SKH5_9SPHN</name>
<dbReference type="Pfam" id="PF00583">
    <property type="entry name" value="Acetyltransf_1"/>
    <property type="match status" value="1"/>
</dbReference>
<gene>
    <name evidence="3" type="ORF">KCG45_04785</name>
</gene>
<feature type="domain" description="N-acetyltransferase" evidence="2">
    <location>
        <begin position="38"/>
        <end position="191"/>
    </location>
</feature>
<evidence type="ECO:0000313" key="4">
    <source>
        <dbReference type="Proteomes" id="UP000699975"/>
    </source>
</evidence>
<organism evidence="3 4">
    <name type="scientific">Erythrobacter ani</name>
    <dbReference type="NCBI Taxonomy" id="2827235"/>
    <lineage>
        <taxon>Bacteria</taxon>
        <taxon>Pseudomonadati</taxon>
        <taxon>Pseudomonadota</taxon>
        <taxon>Alphaproteobacteria</taxon>
        <taxon>Sphingomonadales</taxon>
        <taxon>Erythrobacteraceae</taxon>
        <taxon>Erythrobacter/Porphyrobacter group</taxon>
        <taxon>Erythrobacter</taxon>
    </lineage>
</organism>
<feature type="compositionally biased region" description="Basic and acidic residues" evidence="1">
    <location>
        <begin position="1"/>
        <end position="10"/>
    </location>
</feature>
<keyword evidence="4" id="KW-1185">Reference proteome</keyword>
<dbReference type="InterPro" id="IPR000182">
    <property type="entry name" value="GNAT_dom"/>
</dbReference>
<feature type="region of interest" description="Disordered" evidence="1">
    <location>
        <begin position="1"/>
        <end position="29"/>
    </location>
</feature>
<dbReference type="RefSeq" id="WP_218315938.1">
    <property type="nucleotide sequence ID" value="NZ_JAGSPB010000001.1"/>
</dbReference>
<evidence type="ECO:0000256" key="1">
    <source>
        <dbReference type="SAM" id="MobiDB-lite"/>
    </source>
</evidence>
<evidence type="ECO:0000259" key="2">
    <source>
        <dbReference type="PROSITE" id="PS51186"/>
    </source>
</evidence>
<dbReference type="PROSITE" id="PS51186">
    <property type="entry name" value="GNAT"/>
    <property type="match status" value="1"/>
</dbReference>
<reference evidence="3 4" key="1">
    <citation type="submission" date="2021-04" db="EMBL/GenBank/DDBJ databases">
        <authorList>
            <person name="Pira H."/>
            <person name="Risdian C."/>
            <person name="Wink J."/>
        </authorList>
    </citation>
    <scope>NUCLEOTIDE SEQUENCE [LARGE SCALE GENOMIC DNA]</scope>
    <source>
        <strain evidence="3 4">WH131</strain>
    </source>
</reference>
<evidence type="ECO:0000313" key="3">
    <source>
        <dbReference type="EMBL" id="MBV7265485.1"/>
    </source>
</evidence>
<proteinExistence type="predicted"/>
<protein>
    <submittedName>
        <fullName evidence="3">GNAT family N-acetyltransferase</fullName>
    </submittedName>
</protein>
<dbReference type="Proteomes" id="UP000699975">
    <property type="component" value="Unassembled WGS sequence"/>
</dbReference>